<dbReference type="Pfam" id="PF07396">
    <property type="entry name" value="Porin_O_P"/>
    <property type="match status" value="1"/>
</dbReference>
<feature type="coiled-coil region" evidence="1">
    <location>
        <begin position="76"/>
        <end position="110"/>
    </location>
</feature>
<dbReference type="InterPro" id="IPR023614">
    <property type="entry name" value="Porin_dom_sf"/>
</dbReference>
<keyword evidence="1" id="KW-0175">Coiled coil</keyword>
<dbReference type="Proteomes" id="UP001158598">
    <property type="component" value="Chromosome"/>
</dbReference>
<dbReference type="SUPFAM" id="SSF56935">
    <property type="entry name" value="Porins"/>
    <property type="match status" value="1"/>
</dbReference>
<evidence type="ECO:0000256" key="1">
    <source>
        <dbReference type="SAM" id="Coils"/>
    </source>
</evidence>
<sequence length="558" mass="62280">MPVASGMEKRHHEMSNDMKSNLLRVSGVALLGGALAVPAEAALELYMDKKTKQIYAEPGPGRVRLGTFEQVEEKSASSLEQKLDEKKVELEALEKRLDKKAAAIKESEKKVASAPAPSGEKKWFDKISIKGYNQVRYSQLLNGDENTRDNLAMPNDNSIGQNKDFLLRRTRLALTADVSDHLLFYLQTDFAANTPAVDQNNSTSQYQFAQIRDAYSDVFIDSEREYRFRVGQSKIPFGWENLQSSQNRIAFERNLATDANAIRDERDLGVFAMWSPDVAQERFKYLQKSGLRGSGDYGVVAFGVYNGQGANRFELNDNLHIDGRVTYPFELPGEQILEVGASGYNGKYVVNMQNFNGPADPVTGKVTQYIIGKNFFNTAAGGRNMTQKGTITGTSVNGINDGQGQQDLRGAIHAVLYPKPFGLQTEWTWGIAPTLQIDPSKQLAWIESKNVWGGYVQAHYKIDHFYGGWMPYARFETYNGGSKFDNNSPNISERLWEFGVEYQPWPEVEVTAAYDLINTTNFRTTTAGSTAGWNSKELASGYGQADGNVLRLQLQANY</sequence>
<evidence type="ECO:0000313" key="2">
    <source>
        <dbReference type="EMBL" id="CAI8735298.1"/>
    </source>
</evidence>
<accession>A0AA35XSN2</accession>
<organism evidence="2 3">
    <name type="scientific">Methylococcus capsulatus</name>
    <dbReference type="NCBI Taxonomy" id="414"/>
    <lineage>
        <taxon>Bacteria</taxon>
        <taxon>Pseudomonadati</taxon>
        <taxon>Pseudomonadota</taxon>
        <taxon>Gammaproteobacteria</taxon>
        <taxon>Methylococcales</taxon>
        <taxon>Methylococcaceae</taxon>
        <taxon>Methylococcus</taxon>
    </lineage>
</organism>
<reference evidence="2" key="1">
    <citation type="submission" date="2023-03" db="EMBL/GenBank/DDBJ databases">
        <authorList>
            <person name="Pearce D."/>
        </authorList>
    </citation>
    <scope>NUCLEOTIDE SEQUENCE</scope>
    <source>
        <strain evidence="2">Mc</strain>
    </source>
</reference>
<proteinExistence type="predicted"/>
<evidence type="ECO:0000313" key="3">
    <source>
        <dbReference type="Proteomes" id="UP001158598"/>
    </source>
</evidence>
<dbReference type="InterPro" id="IPR010870">
    <property type="entry name" value="Porin_O/P"/>
</dbReference>
<dbReference type="Gene3D" id="2.40.160.10">
    <property type="entry name" value="Porin"/>
    <property type="match status" value="1"/>
</dbReference>
<dbReference type="AlphaFoldDB" id="A0AA35XSN2"/>
<gene>
    <name evidence="2" type="ORF">MCNOR_0359</name>
</gene>
<protein>
    <submittedName>
        <fullName evidence="2">Phosphate-selective porin OprO and OprP</fullName>
    </submittedName>
</protein>
<dbReference type="EMBL" id="OX458332">
    <property type="protein sequence ID" value="CAI8735298.1"/>
    <property type="molecule type" value="Genomic_DNA"/>
</dbReference>
<name>A0AA35XSN2_METCP</name>